<feature type="region of interest" description="Disordered" evidence="1">
    <location>
        <begin position="1"/>
        <end position="47"/>
    </location>
</feature>
<protein>
    <submittedName>
        <fullName evidence="2">Uncharacterized protein</fullName>
    </submittedName>
</protein>
<evidence type="ECO:0000313" key="3">
    <source>
        <dbReference type="Proteomes" id="UP001190700"/>
    </source>
</evidence>
<keyword evidence="3" id="KW-1185">Reference proteome</keyword>
<accession>A0AAE0FA22</accession>
<feature type="compositionally biased region" description="Basic and acidic residues" evidence="1">
    <location>
        <begin position="1"/>
        <end position="10"/>
    </location>
</feature>
<dbReference type="AlphaFoldDB" id="A0AAE0FA22"/>
<reference evidence="2 3" key="1">
    <citation type="journal article" date="2015" name="Genome Biol. Evol.">
        <title>Comparative Genomics of a Bacterivorous Green Alga Reveals Evolutionary Causalities and Consequences of Phago-Mixotrophic Mode of Nutrition.</title>
        <authorList>
            <person name="Burns J.A."/>
            <person name="Paasch A."/>
            <person name="Narechania A."/>
            <person name="Kim E."/>
        </authorList>
    </citation>
    <scope>NUCLEOTIDE SEQUENCE [LARGE SCALE GENOMIC DNA]</scope>
    <source>
        <strain evidence="2 3">PLY_AMNH</strain>
    </source>
</reference>
<sequence>METENARSDADEVSVDEVGVDEVNVVDNPLPNPSVTGLAEDETEDLDSPEFFHRSRSAIRSGVKNVCENQTQDLVDSIKKEVGAFERRLTEDSPDNLPPRELDLSEQPMNNAFGNVTSTPAIQEFAKIQDSIEQNIRQCNSQTEEKIEGMLDQVSECLQEELFREQQHLMLMQDKLDTSSQTLSRVEQDLTKKLEAEKNSRSLVQRTVRENKEFLIGKIHMQELEIEDLTRRMARLEQGVIGNCLNAITKCFGPSEPSQTDDQELHYEAVEPEPRLMHEYPQ</sequence>
<evidence type="ECO:0000313" key="2">
    <source>
        <dbReference type="EMBL" id="KAK3255878.1"/>
    </source>
</evidence>
<proteinExistence type="predicted"/>
<evidence type="ECO:0000256" key="1">
    <source>
        <dbReference type="SAM" id="MobiDB-lite"/>
    </source>
</evidence>
<dbReference type="EMBL" id="LGRX02022168">
    <property type="protein sequence ID" value="KAK3255878.1"/>
    <property type="molecule type" value="Genomic_DNA"/>
</dbReference>
<comment type="caution">
    <text evidence="2">The sequence shown here is derived from an EMBL/GenBank/DDBJ whole genome shotgun (WGS) entry which is preliminary data.</text>
</comment>
<name>A0AAE0FA22_9CHLO</name>
<gene>
    <name evidence="2" type="ORF">CYMTET_34961</name>
</gene>
<organism evidence="2 3">
    <name type="scientific">Cymbomonas tetramitiformis</name>
    <dbReference type="NCBI Taxonomy" id="36881"/>
    <lineage>
        <taxon>Eukaryota</taxon>
        <taxon>Viridiplantae</taxon>
        <taxon>Chlorophyta</taxon>
        <taxon>Pyramimonadophyceae</taxon>
        <taxon>Pyramimonadales</taxon>
        <taxon>Pyramimonadaceae</taxon>
        <taxon>Cymbomonas</taxon>
    </lineage>
</organism>
<dbReference type="Proteomes" id="UP001190700">
    <property type="component" value="Unassembled WGS sequence"/>
</dbReference>
<feature type="compositionally biased region" description="Acidic residues" evidence="1">
    <location>
        <begin position="11"/>
        <end position="20"/>
    </location>
</feature>